<keyword evidence="2" id="KW-1185">Reference proteome</keyword>
<dbReference type="PROSITE" id="PS51257">
    <property type="entry name" value="PROKAR_LIPOPROTEIN"/>
    <property type="match status" value="1"/>
</dbReference>
<reference evidence="1 2" key="1">
    <citation type="submission" date="2016-07" db="EMBL/GenBank/DDBJ databases">
        <title>Multiple horizontal gene transfer events from other fungi enriched the ability of initially mycotrophic Trichoderma (Ascomycota) to feed on dead plant biomass.</title>
        <authorList>
            <consortium name="DOE Joint Genome Institute"/>
            <person name="Aerts A."/>
            <person name="Atanasova L."/>
            <person name="Chenthamara K."/>
            <person name="Zhang J."/>
            <person name="Grujic M."/>
            <person name="Henrissat B."/>
            <person name="Kuo A."/>
            <person name="Salamov A."/>
            <person name="Lipzen A."/>
            <person name="Labutti K."/>
            <person name="Barry K."/>
            <person name="Miao Y."/>
            <person name="Rahimi M.J."/>
            <person name="Shen Q."/>
            <person name="Grigoriev I.V."/>
            <person name="Kubicek C.P."/>
            <person name="Druzhinina I.S."/>
        </authorList>
    </citation>
    <scope>NUCLEOTIDE SEQUENCE [LARGE SCALE GENOMIC DNA]</scope>
    <source>
        <strain evidence="1 2">CBS 433.97</strain>
    </source>
</reference>
<evidence type="ECO:0000313" key="1">
    <source>
        <dbReference type="EMBL" id="PTB43271.1"/>
    </source>
</evidence>
<sequence length="51" mass="5405">MPCLGKVTQGPAGVGALACGQIGPQLTPKWWAVFRPLGRHGMDDGSRNEQD</sequence>
<gene>
    <name evidence="1" type="ORF">M441DRAFT_56297</name>
</gene>
<proteinExistence type="predicted"/>
<accession>A0A2T3ZEN6</accession>
<dbReference type="Proteomes" id="UP000240493">
    <property type="component" value="Unassembled WGS sequence"/>
</dbReference>
<name>A0A2T3ZEN6_TRIA4</name>
<evidence type="ECO:0000313" key="2">
    <source>
        <dbReference type="Proteomes" id="UP000240493"/>
    </source>
</evidence>
<protein>
    <submittedName>
        <fullName evidence="1">Uncharacterized protein</fullName>
    </submittedName>
</protein>
<dbReference type="AlphaFoldDB" id="A0A2T3ZEN6"/>
<dbReference type="EMBL" id="KZ679259">
    <property type="protein sequence ID" value="PTB43271.1"/>
    <property type="molecule type" value="Genomic_DNA"/>
</dbReference>
<organism evidence="1 2">
    <name type="scientific">Trichoderma asperellum (strain ATCC 204424 / CBS 433.97 / NBRC 101777)</name>
    <dbReference type="NCBI Taxonomy" id="1042311"/>
    <lineage>
        <taxon>Eukaryota</taxon>
        <taxon>Fungi</taxon>
        <taxon>Dikarya</taxon>
        <taxon>Ascomycota</taxon>
        <taxon>Pezizomycotina</taxon>
        <taxon>Sordariomycetes</taxon>
        <taxon>Hypocreomycetidae</taxon>
        <taxon>Hypocreales</taxon>
        <taxon>Hypocreaceae</taxon>
        <taxon>Trichoderma</taxon>
    </lineage>
</organism>